<organism evidence="1 2">
    <name type="scientific">Streptomyces zhihengii</name>
    <dbReference type="NCBI Taxonomy" id="1818004"/>
    <lineage>
        <taxon>Bacteria</taxon>
        <taxon>Bacillati</taxon>
        <taxon>Actinomycetota</taxon>
        <taxon>Actinomycetes</taxon>
        <taxon>Kitasatosporales</taxon>
        <taxon>Streptomycetaceae</taxon>
        <taxon>Streptomyces</taxon>
    </lineage>
</organism>
<gene>
    <name evidence="1" type="ORF">JE024_01305</name>
</gene>
<comment type="caution">
    <text evidence="1">The sequence shown here is derived from an EMBL/GenBank/DDBJ whole genome shotgun (WGS) entry which is preliminary data.</text>
</comment>
<keyword evidence="2" id="KW-1185">Reference proteome</keyword>
<dbReference type="RefSeq" id="WP_205376301.1">
    <property type="nucleotide sequence ID" value="NZ_JAFEJA010000001.1"/>
</dbReference>
<dbReference type="Proteomes" id="UP000664109">
    <property type="component" value="Unassembled WGS sequence"/>
</dbReference>
<evidence type="ECO:0008006" key="3">
    <source>
        <dbReference type="Google" id="ProtNLM"/>
    </source>
</evidence>
<dbReference type="SUPFAM" id="SSF56601">
    <property type="entry name" value="beta-lactamase/transpeptidase-like"/>
    <property type="match status" value="1"/>
</dbReference>
<proteinExistence type="predicted"/>
<name>A0ABS2UIF6_9ACTN</name>
<accession>A0ABS2UIF6</accession>
<dbReference type="Gene3D" id="3.40.710.10">
    <property type="entry name" value="DD-peptidase/beta-lactamase superfamily"/>
    <property type="match status" value="1"/>
</dbReference>
<reference evidence="1 2" key="1">
    <citation type="journal article" date="2016" name="Arch. Microbiol.">
        <title>Streptomyces zhihengii sp. nov., isolated from rhizospheric soil of Psammosilene tunicoides.</title>
        <authorList>
            <person name="Huang M.J."/>
            <person name="Fei J.J."/>
            <person name="Salam N."/>
            <person name="Kim C.J."/>
            <person name="Hozzein W.N."/>
            <person name="Xiao M."/>
            <person name="Huang H.Q."/>
            <person name="Li W.J."/>
        </authorList>
    </citation>
    <scope>NUCLEOTIDE SEQUENCE [LARGE SCALE GENOMIC DNA]</scope>
    <source>
        <strain evidence="1 2">YIM T102</strain>
    </source>
</reference>
<sequence length="347" mass="36092">MPEIPAGTTAGVAVYDRQTGRFTELHEADRQFRSASLVKLLLALDVLGDGGPAALPEADRVRLTAMLRSSDDAAASHYWATRGGSAVVTRTASRLGLTGTVPPPATHPGYWGYTATTAADTVRVYRHILDAAPAPVRTFVMDALHAATRCGNDGFDQYFGIPSAFDGPHAVKQGWSGFTSGGCTATPASRAARTPAPVSAPGTRAAALDLVSEALHTTGTVGPGDRTVVAVLTLHPDGTPYGTAYGKVTRLTDSLDVPGAVRPTGTRFGTWGSGVRVRAAADTGSAHLTTLPAGVEVLVGCQGRGGRVTVPPYDNDWWAYLPQYGGWITQIYISSPGNTLPGVPDCP</sequence>
<dbReference type="EMBL" id="JAFEJA010000001">
    <property type="protein sequence ID" value="MBM9617387.1"/>
    <property type="molecule type" value="Genomic_DNA"/>
</dbReference>
<protein>
    <recommendedName>
        <fullName evidence="3">Lipoprotein</fullName>
    </recommendedName>
</protein>
<dbReference type="InterPro" id="IPR012338">
    <property type="entry name" value="Beta-lactam/transpept-like"/>
</dbReference>
<evidence type="ECO:0000313" key="1">
    <source>
        <dbReference type="EMBL" id="MBM9617387.1"/>
    </source>
</evidence>
<evidence type="ECO:0000313" key="2">
    <source>
        <dbReference type="Proteomes" id="UP000664109"/>
    </source>
</evidence>